<gene>
    <name evidence="2" type="ORF">AYI68_g5819</name>
</gene>
<keyword evidence="1" id="KW-0472">Membrane</keyword>
<organism evidence="2 3">
    <name type="scientific">Smittium mucronatum</name>
    <dbReference type="NCBI Taxonomy" id="133383"/>
    <lineage>
        <taxon>Eukaryota</taxon>
        <taxon>Fungi</taxon>
        <taxon>Fungi incertae sedis</taxon>
        <taxon>Zoopagomycota</taxon>
        <taxon>Kickxellomycotina</taxon>
        <taxon>Harpellomycetes</taxon>
        <taxon>Harpellales</taxon>
        <taxon>Legeriomycetaceae</taxon>
        <taxon>Smittium</taxon>
    </lineage>
</organism>
<reference evidence="2 3" key="1">
    <citation type="journal article" date="2016" name="Mol. Biol. Evol.">
        <title>Genome-Wide Survey of Gut Fungi (Harpellales) Reveals the First Horizontally Transferred Ubiquitin Gene from a Mosquito Host.</title>
        <authorList>
            <person name="Wang Y."/>
            <person name="White M.M."/>
            <person name="Kvist S."/>
            <person name="Moncalvo J.M."/>
        </authorList>
    </citation>
    <scope>NUCLEOTIDE SEQUENCE [LARGE SCALE GENOMIC DNA]</scope>
    <source>
        <strain evidence="2 3">ALG-7-W6</strain>
    </source>
</reference>
<protein>
    <submittedName>
        <fullName evidence="2">Uncharacterized protein</fullName>
    </submittedName>
</protein>
<proteinExistence type="predicted"/>
<name>A0A1R0GT81_9FUNG</name>
<keyword evidence="1" id="KW-0812">Transmembrane</keyword>
<dbReference type="EMBL" id="LSSL01003785">
    <property type="protein sequence ID" value="OLY80096.1"/>
    <property type="molecule type" value="Genomic_DNA"/>
</dbReference>
<dbReference type="AlphaFoldDB" id="A0A1R0GT81"/>
<keyword evidence="3" id="KW-1185">Reference proteome</keyword>
<keyword evidence="1" id="KW-1133">Transmembrane helix</keyword>
<evidence type="ECO:0000313" key="2">
    <source>
        <dbReference type="EMBL" id="OLY80096.1"/>
    </source>
</evidence>
<dbReference type="Proteomes" id="UP000187455">
    <property type="component" value="Unassembled WGS sequence"/>
</dbReference>
<evidence type="ECO:0000256" key="1">
    <source>
        <dbReference type="SAM" id="Phobius"/>
    </source>
</evidence>
<comment type="caution">
    <text evidence="2">The sequence shown here is derived from an EMBL/GenBank/DDBJ whole genome shotgun (WGS) entry which is preliminary data.</text>
</comment>
<accession>A0A1R0GT81</accession>
<sequence length="67" mass="7699">MSDFIFFFHVGEDSSFFLLSNIPVASIVVIFTVFFFSIKWITYLCDLPASIKGYCDFPFLEKVPVCV</sequence>
<feature type="transmembrane region" description="Helical" evidence="1">
    <location>
        <begin position="16"/>
        <end position="38"/>
    </location>
</feature>
<evidence type="ECO:0000313" key="3">
    <source>
        <dbReference type="Proteomes" id="UP000187455"/>
    </source>
</evidence>